<accession>A0A9P3GMJ5</accession>
<dbReference type="EMBL" id="BPQB01000090">
    <property type="protein sequence ID" value="GJE98553.1"/>
    <property type="molecule type" value="Genomic_DNA"/>
</dbReference>
<keyword evidence="3" id="KW-1185">Reference proteome</keyword>
<dbReference type="AlphaFoldDB" id="A0A9P3GMJ5"/>
<dbReference type="Gene3D" id="3.30.710.10">
    <property type="entry name" value="Potassium Channel Kv1.1, Chain A"/>
    <property type="match status" value="1"/>
</dbReference>
<reference evidence="2 3" key="1">
    <citation type="submission" date="2021-08" db="EMBL/GenBank/DDBJ databases">
        <title>Draft Genome Sequence of Phanerochaete sordida strain YK-624.</title>
        <authorList>
            <person name="Mori T."/>
            <person name="Dohra H."/>
            <person name="Suzuki T."/>
            <person name="Kawagishi H."/>
            <person name="Hirai H."/>
        </authorList>
    </citation>
    <scope>NUCLEOTIDE SEQUENCE [LARGE SCALE GENOMIC DNA]</scope>
    <source>
        <strain evidence="2 3">YK-624</strain>
    </source>
</reference>
<evidence type="ECO:0000313" key="2">
    <source>
        <dbReference type="EMBL" id="GJE98553.1"/>
    </source>
</evidence>
<proteinExistence type="predicted"/>
<dbReference type="SUPFAM" id="SSF54695">
    <property type="entry name" value="POZ domain"/>
    <property type="match status" value="1"/>
</dbReference>
<evidence type="ECO:0000259" key="1">
    <source>
        <dbReference type="PROSITE" id="PS50097"/>
    </source>
</evidence>
<sequence length="329" mass="36932">MAPGTKPKPKVTVPLRHCFNKPSADVVLRSSDKVDFHVHRAVLSDASSVFEAMFALPQEPSASGEGEPSLPIVPMQENAETLHLLLGVLYPGKGPSIKSPSRASDLLAVADKYAMDGVVAHVRRVLESSGFLDEGYFWVMAVYAIARRHNFTKLAAKAAHASLKHPLLDLSLTGLAAMSAEHYHDLRTFREACVCLFDYYSPGDDEPDESWDMTIEEVWNSVDPDERFNCNRRDFGEDVVLLNLDECDDCRGRLWFRLHLHRLRNAFSKNVSGASLQDSKLVDQTVANIGDCDDCRQKVPMELLEYNRRLGDQLDLELTSMNFWSHVLK</sequence>
<name>A0A9P3GMJ5_9APHY</name>
<dbReference type="SMART" id="SM00225">
    <property type="entry name" value="BTB"/>
    <property type="match status" value="1"/>
</dbReference>
<feature type="domain" description="BTB" evidence="1">
    <location>
        <begin position="24"/>
        <end position="93"/>
    </location>
</feature>
<dbReference type="PROSITE" id="PS50097">
    <property type="entry name" value="BTB"/>
    <property type="match status" value="1"/>
</dbReference>
<dbReference type="Pfam" id="PF00651">
    <property type="entry name" value="BTB"/>
    <property type="match status" value="1"/>
</dbReference>
<dbReference type="Proteomes" id="UP000703269">
    <property type="component" value="Unassembled WGS sequence"/>
</dbReference>
<comment type="caution">
    <text evidence="2">The sequence shown here is derived from an EMBL/GenBank/DDBJ whole genome shotgun (WGS) entry which is preliminary data.</text>
</comment>
<protein>
    <submittedName>
        <fullName evidence="2">BTB domain-containing protein</fullName>
    </submittedName>
</protein>
<dbReference type="PANTHER" id="PTHR24413">
    <property type="entry name" value="SPECKLE-TYPE POZ PROTEIN"/>
    <property type="match status" value="1"/>
</dbReference>
<dbReference type="OrthoDB" id="3164835at2759"/>
<dbReference type="InterPro" id="IPR000210">
    <property type="entry name" value="BTB/POZ_dom"/>
</dbReference>
<gene>
    <name evidence="2" type="ORF">PsYK624_147850</name>
</gene>
<dbReference type="CDD" id="cd18186">
    <property type="entry name" value="BTB_POZ_ZBTB_KLHL-like"/>
    <property type="match status" value="1"/>
</dbReference>
<dbReference type="InterPro" id="IPR011333">
    <property type="entry name" value="SKP1/BTB/POZ_sf"/>
</dbReference>
<organism evidence="2 3">
    <name type="scientific">Phanerochaete sordida</name>
    <dbReference type="NCBI Taxonomy" id="48140"/>
    <lineage>
        <taxon>Eukaryota</taxon>
        <taxon>Fungi</taxon>
        <taxon>Dikarya</taxon>
        <taxon>Basidiomycota</taxon>
        <taxon>Agaricomycotina</taxon>
        <taxon>Agaricomycetes</taxon>
        <taxon>Polyporales</taxon>
        <taxon>Phanerochaetaceae</taxon>
        <taxon>Phanerochaete</taxon>
    </lineage>
</organism>
<evidence type="ECO:0000313" key="3">
    <source>
        <dbReference type="Proteomes" id="UP000703269"/>
    </source>
</evidence>